<feature type="transmembrane region" description="Helical" evidence="8">
    <location>
        <begin position="145"/>
        <end position="164"/>
    </location>
</feature>
<comment type="function">
    <text evidence="7">Putative solute transporter.</text>
</comment>
<sequence>MGFLLTFAVFFFSLFLREMLISVALGQVLSLLICGIGLTSKYLSEDFHANTPVFQSFLNYILLFLVYTTTLAVRQGEENLLAILRRRWWKYMILGLIDLEANYLVVKAYQYTTLTSIQLLDCFVIPVVILLSWFFLLIRYKAVHFIGIVVCILGMGCMVGADVLVGRHQGAGENKLVGDLLVLGGATLYGISNVWEEYIIRTLSRVEFLGMIGLFGAFFSGIQLAIMEHKELLKVPWDWQIGLLYVGFSACMFGLYSFMPVVIKKTSATSVNLSLLTADLYSLFCGLFLFHYKHEEPKVARRQPQLSLHGIFVLSSGRSVLLSDPKILRSTEQSFQDFISCLSSPSSLGWCSTPPPPPT</sequence>
<reference evidence="9" key="2">
    <citation type="submission" date="2025-08" db="UniProtKB">
        <authorList>
            <consortium name="Ensembl"/>
        </authorList>
    </citation>
    <scope>IDENTIFICATION</scope>
</reference>
<evidence type="ECO:0000256" key="6">
    <source>
        <dbReference type="ARBA" id="ARBA00023136"/>
    </source>
</evidence>
<reference evidence="9" key="3">
    <citation type="submission" date="2025-09" db="UniProtKB">
        <authorList>
            <consortium name="Ensembl"/>
        </authorList>
    </citation>
    <scope>IDENTIFICATION</scope>
</reference>
<feature type="transmembrane region" description="Helical" evidence="8">
    <location>
        <begin position="57"/>
        <end position="76"/>
    </location>
</feature>
<accession>A0A2I3LYP4</accession>
<evidence type="ECO:0000256" key="3">
    <source>
        <dbReference type="ARBA" id="ARBA00022448"/>
    </source>
</evidence>
<evidence type="ECO:0000313" key="9">
    <source>
        <dbReference type="Ensembl" id="ENSPANP00000028563.2"/>
    </source>
</evidence>
<feature type="transmembrane region" description="Helical" evidence="8">
    <location>
        <begin position="271"/>
        <end position="292"/>
    </location>
</feature>
<evidence type="ECO:0000313" key="10">
    <source>
        <dbReference type="Proteomes" id="UP000028761"/>
    </source>
</evidence>
<evidence type="ECO:0000256" key="7">
    <source>
        <dbReference type="ARBA" id="ARBA00037727"/>
    </source>
</evidence>
<dbReference type="InterPro" id="IPR009262">
    <property type="entry name" value="SLC35_F1/F2/F6"/>
</dbReference>
<dbReference type="GO" id="GO:0016020">
    <property type="term" value="C:membrane"/>
    <property type="evidence" value="ECO:0007669"/>
    <property type="project" value="UniProtKB-SubCell"/>
</dbReference>
<dbReference type="SUPFAM" id="SSF103481">
    <property type="entry name" value="Multidrug resistance efflux transporter EmrE"/>
    <property type="match status" value="1"/>
</dbReference>
<dbReference type="STRING" id="9555.ENSPANP00000028563"/>
<organism evidence="9 10">
    <name type="scientific">Papio anubis</name>
    <name type="common">Olive baboon</name>
    <dbReference type="NCBI Taxonomy" id="9555"/>
    <lineage>
        <taxon>Eukaryota</taxon>
        <taxon>Metazoa</taxon>
        <taxon>Chordata</taxon>
        <taxon>Craniata</taxon>
        <taxon>Vertebrata</taxon>
        <taxon>Euteleostomi</taxon>
        <taxon>Mammalia</taxon>
        <taxon>Eutheria</taxon>
        <taxon>Euarchontoglires</taxon>
        <taxon>Primates</taxon>
        <taxon>Haplorrhini</taxon>
        <taxon>Catarrhini</taxon>
        <taxon>Cercopithecidae</taxon>
        <taxon>Cercopithecinae</taxon>
        <taxon>Papio</taxon>
    </lineage>
</organism>
<comment type="subcellular location">
    <subcellularLocation>
        <location evidence="1">Membrane</location>
        <topology evidence="1">Multi-pass membrane protein</topology>
    </subcellularLocation>
</comment>
<dbReference type="Pfam" id="PF06027">
    <property type="entry name" value="SLC35F"/>
    <property type="match status" value="1"/>
</dbReference>
<keyword evidence="4 8" id="KW-0812">Transmembrane</keyword>
<keyword evidence="3" id="KW-0813">Transport</keyword>
<feature type="transmembrane region" description="Helical" evidence="8">
    <location>
        <begin position="239"/>
        <end position="259"/>
    </location>
</feature>
<evidence type="ECO:0000256" key="1">
    <source>
        <dbReference type="ARBA" id="ARBA00004141"/>
    </source>
</evidence>
<dbReference type="InterPro" id="IPR037185">
    <property type="entry name" value="EmrE-like"/>
</dbReference>
<name>A0A2I3LYP4_PAPAN</name>
<feature type="transmembrane region" description="Helical" evidence="8">
    <location>
        <begin position="176"/>
        <end position="196"/>
    </location>
</feature>
<feature type="transmembrane region" description="Helical" evidence="8">
    <location>
        <begin position="117"/>
        <end position="138"/>
    </location>
</feature>
<evidence type="ECO:0000256" key="8">
    <source>
        <dbReference type="SAM" id="Phobius"/>
    </source>
</evidence>
<evidence type="ECO:0000256" key="4">
    <source>
        <dbReference type="ARBA" id="ARBA00022692"/>
    </source>
</evidence>
<reference evidence="9 10" key="1">
    <citation type="submission" date="2012-03" db="EMBL/GenBank/DDBJ databases">
        <title>Whole Genome Assembly of Papio anubis.</title>
        <authorList>
            <person name="Liu Y.L."/>
            <person name="Abraham K.A."/>
            <person name="Akbar H.A."/>
            <person name="Ali S.A."/>
            <person name="Anosike U.A."/>
            <person name="Aqrawi P.A."/>
            <person name="Arias F.A."/>
            <person name="Attaway T.A."/>
            <person name="Awwad R.A."/>
            <person name="Babu C.B."/>
            <person name="Bandaranaike D.B."/>
            <person name="Battles P.B."/>
            <person name="Bell A.B."/>
            <person name="Beltran B.B."/>
            <person name="Berhane-Mersha D.B."/>
            <person name="Bess C.B."/>
            <person name="Bickham C.B."/>
            <person name="Bolden T.B."/>
            <person name="Carter K.C."/>
            <person name="Chau D.C."/>
            <person name="Chavez A.C."/>
            <person name="Clerc-Blankenburg K.C."/>
            <person name="Coyle M.C."/>
            <person name="Dao M.D."/>
            <person name="Davila M.L.D."/>
            <person name="Davy-Carroll L.D."/>
            <person name="Denson S.D."/>
            <person name="Dinh H.D."/>
            <person name="Fernandez S.F."/>
            <person name="Fernando P.F."/>
            <person name="Forbes L.F."/>
            <person name="Francis C.F."/>
            <person name="Francisco L.F."/>
            <person name="Fu Q.F."/>
            <person name="Garcia-Iii R.G."/>
            <person name="Garrett T.G."/>
            <person name="Gross S.G."/>
            <person name="Gubbala S.G."/>
            <person name="Hirani K.H."/>
            <person name="Hogues M.H."/>
            <person name="Hollins B.H."/>
            <person name="Jackson L.J."/>
            <person name="Javaid M.J."/>
            <person name="Jhangiani S.J."/>
            <person name="Johnson A.J."/>
            <person name="Johnson B.J."/>
            <person name="Jones J.J."/>
            <person name="Joshi V.J."/>
            <person name="Kalu J.K."/>
            <person name="Khan N.K."/>
            <person name="Korchina V.K."/>
            <person name="Kovar C.K."/>
            <person name="Lago L.L."/>
            <person name="Lara F.L."/>
            <person name="Le T.-K.L."/>
            <person name="Lee S.L."/>
            <person name="Legall-Iii F.L."/>
            <person name="Lemon S.L."/>
            <person name="Liu J.L."/>
            <person name="Liu Y.-S.L."/>
            <person name="Liyanage D.L."/>
            <person name="Lopez J.L."/>
            <person name="Lorensuhewa L.L."/>
            <person name="Mata R.M."/>
            <person name="Mathew T.M."/>
            <person name="Mercado C.M."/>
            <person name="Mercado I.M."/>
            <person name="Morales K.M."/>
            <person name="Morgan M.M."/>
            <person name="Munidasa M.M."/>
            <person name="Ngo D.N."/>
            <person name="Nguyen L.N."/>
            <person name="Nguyen T.N."/>
            <person name="Nguyen N.N."/>
            <person name="Obregon M.O."/>
            <person name="Okwuonu G.O."/>
            <person name="Ongeri F.O."/>
            <person name="Onwere C.O."/>
            <person name="Osifeso I.O."/>
            <person name="Parra A.P."/>
            <person name="Patil S.P."/>
            <person name="Perez A.P."/>
            <person name="Perez Y.P."/>
            <person name="Pham C.P."/>
            <person name="Pu L.-L.P."/>
            <person name="Puazo M.P."/>
            <person name="Quiroz J.Q."/>
            <person name="Rouhana J.R."/>
            <person name="Ruiz M.R."/>
            <person name="Ruiz S.-J.R."/>
            <person name="Saada N.S."/>
            <person name="Santibanez J.S."/>
            <person name="Scheel M.S."/>
            <person name="Schneider B.S."/>
            <person name="Simmons D.S."/>
            <person name="Sisson I.S."/>
            <person name="Tang L.-Y.T."/>
            <person name="Thornton R.T."/>
            <person name="Tisius J.T."/>
            <person name="Toledanes G.T."/>
            <person name="Trejos Z.T."/>
            <person name="Usmani K.U."/>
            <person name="Varghese R.V."/>
            <person name="Vattathil S.V."/>
            <person name="Vee V.V."/>
            <person name="Walker D.W."/>
            <person name="Weissenberger G.W."/>
            <person name="White C.W."/>
            <person name="Williams A.W."/>
            <person name="Woodworth J.W."/>
            <person name="Wright R.W."/>
            <person name="Zhu Y.Z."/>
            <person name="Han Y.H."/>
            <person name="Newsham I.N."/>
            <person name="Nazareth L.N."/>
            <person name="Worley K.W."/>
            <person name="Muzny D.M."/>
            <person name="Rogers J.R."/>
            <person name="Gibbs R.G."/>
        </authorList>
    </citation>
    <scope>NUCLEOTIDE SEQUENCE [LARGE SCALE GENOMIC DNA]</scope>
</reference>
<dbReference type="Ensembl" id="ENSPANT00000035765.2">
    <property type="protein sequence ID" value="ENSPANP00000028563.2"/>
    <property type="gene ID" value="ENSPANG00000018515.3"/>
</dbReference>
<gene>
    <name evidence="9" type="primary">SLC35F1</name>
</gene>
<proteinExistence type="inferred from homology"/>
<dbReference type="GO" id="GO:0022857">
    <property type="term" value="F:transmembrane transporter activity"/>
    <property type="evidence" value="ECO:0007669"/>
    <property type="project" value="InterPro"/>
</dbReference>
<evidence type="ECO:0000256" key="5">
    <source>
        <dbReference type="ARBA" id="ARBA00022989"/>
    </source>
</evidence>
<protein>
    <submittedName>
        <fullName evidence="9">Solute carrier family 35 member F1</fullName>
    </submittedName>
</protein>
<evidence type="ECO:0000256" key="2">
    <source>
        <dbReference type="ARBA" id="ARBA00007863"/>
    </source>
</evidence>
<dbReference type="Bgee" id="ENSPANG00000018515">
    <property type="expression patterns" value="Expressed in visual cortex and 56 other cell types or tissues"/>
</dbReference>
<comment type="similarity">
    <text evidence="2">Belongs to the SLC35F solute transporter family.</text>
</comment>
<keyword evidence="6 8" id="KW-0472">Membrane</keyword>
<dbReference type="ExpressionAtlas" id="A0A2I3LYP4">
    <property type="expression patterns" value="baseline"/>
</dbReference>
<keyword evidence="10" id="KW-1185">Reference proteome</keyword>
<dbReference type="InterPro" id="IPR052221">
    <property type="entry name" value="SLC35F_Transporter"/>
</dbReference>
<dbReference type="GeneTree" id="ENSGT00390000015655"/>
<keyword evidence="5 8" id="KW-1133">Transmembrane helix</keyword>
<dbReference type="PANTHER" id="PTHR14233">
    <property type="entry name" value="DUF914-RELATED"/>
    <property type="match status" value="1"/>
</dbReference>
<dbReference type="AlphaFoldDB" id="A0A2I3LYP4"/>
<dbReference type="PANTHER" id="PTHR14233:SF10">
    <property type="entry name" value="SOLUTE CARRIER FAMILY 35 MEMBER F1"/>
    <property type="match status" value="1"/>
</dbReference>
<feature type="transmembrane region" description="Helical" evidence="8">
    <location>
        <begin position="208"/>
        <end position="227"/>
    </location>
</feature>
<dbReference type="Proteomes" id="UP000028761">
    <property type="component" value="Chromosome 6"/>
</dbReference>